<dbReference type="AlphaFoldDB" id="A0A0F9I9X1"/>
<name>A0A0F9I9X1_9ZZZZ</name>
<gene>
    <name evidence="1" type="ORF">LCGC14_1966880</name>
</gene>
<feature type="non-terminal residue" evidence="1">
    <location>
        <position position="1"/>
    </location>
</feature>
<dbReference type="EMBL" id="LAZR01021761">
    <property type="protein sequence ID" value="KKL84227.1"/>
    <property type="molecule type" value="Genomic_DNA"/>
</dbReference>
<sequence>FESKAGLVKELTRMNGKPVARQQVYTIIKTAIEAGFLDGNPFEEMPQMSRRV</sequence>
<proteinExistence type="predicted"/>
<organism evidence="1">
    <name type="scientific">marine sediment metagenome</name>
    <dbReference type="NCBI Taxonomy" id="412755"/>
    <lineage>
        <taxon>unclassified sequences</taxon>
        <taxon>metagenomes</taxon>
        <taxon>ecological metagenomes</taxon>
    </lineage>
</organism>
<comment type="caution">
    <text evidence="1">The sequence shown here is derived from an EMBL/GenBank/DDBJ whole genome shotgun (WGS) entry which is preliminary data.</text>
</comment>
<evidence type="ECO:0000313" key="1">
    <source>
        <dbReference type="EMBL" id="KKL84227.1"/>
    </source>
</evidence>
<reference evidence="1" key="1">
    <citation type="journal article" date="2015" name="Nature">
        <title>Complex archaea that bridge the gap between prokaryotes and eukaryotes.</title>
        <authorList>
            <person name="Spang A."/>
            <person name="Saw J.H."/>
            <person name="Jorgensen S.L."/>
            <person name="Zaremba-Niedzwiedzka K."/>
            <person name="Martijn J."/>
            <person name="Lind A.E."/>
            <person name="van Eijk R."/>
            <person name="Schleper C."/>
            <person name="Guy L."/>
            <person name="Ettema T.J."/>
        </authorList>
    </citation>
    <scope>NUCLEOTIDE SEQUENCE</scope>
</reference>
<accession>A0A0F9I9X1</accession>
<protein>
    <submittedName>
        <fullName evidence="1">Uncharacterized protein</fullName>
    </submittedName>
</protein>